<reference evidence="2 4" key="1">
    <citation type="journal article" date="2018" name="Elife">
        <title>Discovery and characterization of a prevalent human gut bacterial enzyme sufficient for the inactivation of a family of plant toxins.</title>
        <authorList>
            <person name="Koppel N."/>
            <person name="Bisanz J.E."/>
            <person name="Pandelia M.E."/>
            <person name="Turnbaugh P.J."/>
            <person name="Balskus E.P."/>
        </authorList>
    </citation>
    <scope>NUCLEOTIDE SEQUENCE [LARGE SCALE GENOMIC DNA]</scope>
    <source>
        <strain evidence="2 4">DSM 16107</strain>
    </source>
</reference>
<evidence type="ECO:0000256" key="1">
    <source>
        <dbReference type="SAM" id="SignalP"/>
    </source>
</evidence>
<keyword evidence="1" id="KW-0732">Signal</keyword>
<evidence type="ECO:0008006" key="6">
    <source>
        <dbReference type="Google" id="ProtNLM"/>
    </source>
</evidence>
<reference evidence="3" key="3">
    <citation type="journal article" date="2019" name="Microbiol. Resour. Announc.">
        <title>Draft Genome Sequences of Type Strains of Gordonibacter faecihominis, Paraeggerthella hongkongensis, Parvibacter caecicola,Slackia equolifaciens, Slackia faecicanis, and Slackia isoflavoniconvertens.</title>
        <authorList>
            <person name="Danylec N."/>
            <person name="Stoll D.A."/>
            <person name="Dotsch A."/>
            <person name="Huch M."/>
        </authorList>
    </citation>
    <scope>NUCLEOTIDE SEQUENCE</scope>
    <source>
        <strain evidence="3">DSM 16107</strain>
    </source>
</reference>
<evidence type="ECO:0000313" key="5">
    <source>
        <dbReference type="Proteomes" id="UP000270112"/>
    </source>
</evidence>
<dbReference type="Proteomes" id="UP000253817">
    <property type="component" value="Unassembled WGS sequence"/>
</dbReference>
<dbReference type="OrthoDB" id="3177621at2"/>
<accession>A0A3N0IU14</accession>
<keyword evidence="4" id="KW-1185">Reference proteome</keyword>
<dbReference type="AlphaFoldDB" id="A0A3N0IU14"/>
<dbReference type="RefSeq" id="WP_114545644.1">
    <property type="nucleotide sequence ID" value="NZ_CALJMG010000085.1"/>
</dbReference>
<dbReference type="Proteomes" id="UP000270112">
    <property type="component" value="Unassembled WGS sequence"/>
</dbReference>
<comment type="caution">
    <text evidence="3">The sequence shown here is derived from an EMBL/GenBank/DDBJ whole genome shotgun (WGS) entry which is preliminary data.</text>
</comment>
<dbReference type="Gene3D" id="3.10.450.590">
    <property type="match status" value="1"/>
</dbReference>
<proteinExistence type="predicted"/>
<dbReference type="EMBL" id="PPTT01000006">
    <property type="protein sequence ID" value="RDB70175.1"/>
    <property type="molecule type" value="Genomic_DNA"/>
</dbReference>
<evidence type="ECO:0000313" key="2">
    <source>
        <dbReference type="EMBL" id="RDB70175.1"/>
    </source>
</evidence>
<protein>
    <recommendedName>
        <fullName evidence="6">DUF3887 domain-containing protein</fullName>
    </recommendedName>
</protein>
<organism evidence="3 5">
    <name type="scientific">Eggerthella sinensis</name>
    <dbReference type="NCBI Taxonomy" id="242230"/>
    <lineage>
        <taxon>Bacteria</taxon>
        <taxon>Bacillati</taxon>
        <taxon>Actinomycetota</taxon>
        <taxon>Coriobacteriia</taxon>
        <taxon>Eggerthellales</taxon>
        <taxon>Eggerthellaceae</taxon>
        <taxon>Eggerthella</taxon>
    </lineage>
</organism>
<feature type="chain" id="PRO_5039365427" description="DUF3887 domain-containing protein" evidence="1">
    <location>
        <begin position="22"/>
        <end position="146"/>
    </location>
</feature>
<dbReference type="EMBL" id="QICC01000100">
    <property type="protein sequence ID" value="RNM40176.1"/>
    <property type="molecule type" value="Genomic_DNA"/>
</dbReference>
<gene>
    <name evidence="2" type="ORF">C1876_05135</name>
    <name evidence="3" type="ORF">DMP09_15470</name>
</gene>
<reference evidence="5" key="2">
    <citation type="submission" date="2018-05" db="EMBL/GenBank/DDBJ databases">
        <title>Genome Sequencing of selected type strains of the family Eggerthellaceae.</title>
        <authorList>
            <person name="Danylec N."/>
            <person name="Stoll D.A."/>
            <person name="Doetsch A."/>
            <person name="Huch M."/>
        </authorList>
    </citation>
    <scope>NUCLEOTIDE SEQUENCE [LARGE SCALE GENOMIC DNA]</scope>
    <source>
        <strain evidence="5">DSM 16107</strain>
    </source>
</reference>
<name>A0A3N0IU14_9ACTN</name>
<sequence length="146" mass="15431">MKKRFLIASVLIGVVCALCLAGCQSASSVPPAGSTAEAGLPDWADEDAVKAEALEVIEEFADGDYDAVVARFDNPEVKAADFERAAATIEGVGDFRFYSDVTFARYETESDGTAAVVAQTADYVNGKLMYSVGIAESGKLTAFRVQ</sequence>
<evidence type="ECO:0000313" key="4">
    <source>
        <dbReference type="Proteomes" id="UP000253817"/>
    </source>
</evidence>
<evidence type="ECO:0000313" key="3">
    <source>
        <dbReference type="EMBL" id="RNM40176.1"/>
    </source>
</evidence>
<feature type="signal peptide" evidence="1">
    <location>
        <begin position="1"/>
        <end position="21"/>
    </location>
</feature>